<feature type="region of interest" description="Disordered" evidence="1">
    <location>
        <begin position="167"/>
        <end position="187"/>
    </location>
</feature>
<sequence length="437" mass="48124">MEAAQQVLKRIQEQNLVHTISEGRVHVESTGSDELPPEAERTVHDENGSPPVVAAWQHQAAALRSLRSLLSAAGVVGTTSNPGSLYKSENCWVFEFCVSLWKLEQAAINGEGVSEQLLPSPGNGALLIALAKVCVDIRSQLSKEGLEFVGWFGQNILGPALIIQQEQVETPRTRPQTSSEKRAERRRTLRREVAALRELNQQDLLPNVCGLRSGASWRRHSSGVSELPRLEASTKCPPRDKKAEQIGCVAAFASTDAESSASACAGGEPHPVLRERCGFYACRLLGINGLSERLPEADGTFEKPTTPTFWEDVLIRAEIQKTIQIAIRDPQVSVRDTARQLFRALQENLPNEASAMIEKLPPEDRRRLLDSVPALSRPTNVHRFLTSRAQPLGDASQRQNREHKVTVAETRQENVDLNAGINALTVNCRGDGHWISM</sequence>
<reference evidence="2 3" key="1">
    <citation type="journal article" date="2020" name="J. Phycol.">
        <title>Comparative genome analysis reveals Cyanidiococcus gen. nov., a new extremophilic red algal genus sister to Cyanidioschyzon (Cyanidioschyzonaceae, Rhodophyta).</title>
        <authorList>
            <person name="Liu S.-L."/>
            <person name="Chiang Y.-R."/>
            <person name="Yoon H.S."/>
            <person name="Fu H.-Y."/>
        </authorList>
    </citation>
    <scope>NUCLEOTIDE SEQUENCE [LARGE SCALE GENOMIC DNA]</scope>
    <source>
        <strain evidence="2 3">THAL066</strain>
    </source>
</reference>
<proteinExistence type="predicted"/>
<name>A0A7J7ICZ9_9RHOD</name>
<keyword evidence="3" id="KW-1185">Reference proteome</keyword>
<dbReference type="AlphaFoldDB" id="A0A7J7ICZ9"/>
<dbReference type="InterPro" id="IPR011989">
    <property type="entry name" value="ARM-like"/>
</dbReference>
<evidence type="ECO:0000313" key="3">
    <source>
        <dbReference type="Proteomes" id="UP000530660"/>
    </source>
</evidence>
<organism evidence="2 3">
    <name type="scientific">Cyanidiococcus yangmingshanensis</name>
    <dbReference type="NCBI Taxonomy" id="2690220"/>
    <lineage>
        <taxon>Eukaryota</taxon>
        <taxon>Rhodophyta</taxon>
        <taxon>Bangiophyceae</taxon>
        <taxon>Cyanidiales</taxon>
        <taxon>Cyanidiaceae</taxon>
        <taxon>Cyanidiococcus</taxon>
    </lineage>
</organism>
<gene>
    <name evidence="2" type="ORF">F1559_001181</name>
</gene>
<dbReference type="Proteomes" id="UP000530660">
    <property type="component" value="Unassembled WGS sequence"/>
</dbReference>
<protein>
    <submittedName>
        <fullName evidence="2">Uncharacterized protein</fullName>
    </submittedName>
</protein>
<evidence type="ECO:0000313" key="2">
    <source>
        <dbReference type="EMBL" id="KAF6000417.1"/>
    </source>
</evidence>
<feature type="compositionally biased region" description="Polar residues" evidence="1">
    <location>
        <begin position="167"/>
        <end position="178"/>
    </location>
</feature>
<accession>A0A7J7ICZ9</accession>
<comment type="caution">
    <text evidence="2">The sequence shown here is derived from an EMBL/GenBank/DDBJ whole genome shotgun (WGS) entry which is preliminary data.</text>
</comment>
<dbReference type="Gene3D" id="1.25.10.10">
    <property type="entry name" value="Leucine-rich Repeat Variant"/>
    <property type="match status" value="1"/>
</dbReference>
<dbReference type="EMBL" id="VWRR01000020">
    <property type="protein sequence ID" value="KAF6000417.1"/>
    <property type="molecule type" value="Genomic_DNA"/>
</dbReference>
<dbReference type="OrthoDB" id="10640129at2759"/>
<feature type="region of interest" description="Disordered" evidence="1">
    <location>
        <begin position="26"/>
        <end position="46"/>
    </location>
</feature>
<evidence type="ECO:0000256" key="1">
    <source>
        <dbReference type="SAM" id="MobiDB-lite"/>
    </source>
</evidence>
<feature type="region of interest" description="Disordered" evidence="1">
    <location>
        <begin position="386"/>
        <end position="406"/>
    </location>
</feature>